<sequence>MTNANRLSTVKNVDQIYAVEEDRVTETGQHDQLVVEGGKYAEPYEAQSNVVVHRLTWSLILLKAPIGFSSLIGAVQKT</sequence>
<accession>A0A2G1WHJ7</accession>
<proteinExistence type="predicted"/>
<dbReference type="EMBL" id="NHOA01000100">
    <property type="protein sequence ID" value="PHQ38454.1"/>
    <property type="molecule type" value="Genomic_DNA"/>
</dbReference>
<comment type="caution">
    <text evidence="1">The sequence shown here is derived from an EMBL/GenBank/DDBJ whole genome shotgun (WGS) entry which is preliminary data.</text>
</comment>
<gene>
    <name evidence="1" type="ORF">DJ69_11540</name>
</gene>
<evidence type="ECO:0000313" key="1">
    <source>
        <dbReference type="EMBL" id="PHQ38454.1"/>
    </source>
</evidence>
<dbReference type="Gene3D" id="3.40.50.300">
    <property type="entry name" value="P-loop containing nucleotide triphosphate hydrolases"/>
    <property type="match status" value="1"/>
</dbReference>
<reference evidence="1 2" key="1">
    <citation type="journal article" date="2014" name="Front. Microbiol.">
        <title>Population and genomic analysis of the genus Halorubrum.</title>
        <authorList>
            <person name="Fullmer M.S."/>
            <person name="Soucy S.M."/>
            <person name="Swithers K.S."/>
            <person name="Makkay A.M."/>
            <person name="Wheeler R."/>
            <person name="Ventosa A."/>
            <person name="Gogarten J.P."/>
            <person name="Papke R.T."/>
        </authorList>
    </citation>
    <scope>NUCLEOTIDE SEQUENCE [LARGE SCALE GENOMIC DNA]</scope>
    <source>
        <strain evidence="1 2">C49</strain>
    </source>
</reference>
<dbReference type="SUPFAM" id="SSF52540">
    <property type="entry name" value="P-loop containing nucleoside triphosphate hydrolases"/>
    <property type="match status" value="1"/>
</dbReference>
<organism evidence="1 2">
    <name type="scientific">Halorubrum persicum</name>
    <dbReference type="NCBI Taxonomy" id="1383844"/>
    <lineage>
        <taxon>Archaea</taxon>
        <taxon>Methanobacteriati</taxon>
        <taxon>Methanobacteriota</taxon>
        <taxon>Stenosarchaea group</taxon>
        <taxon>Halobacteria</taxon>
        <taxon>Halobacteriales</taxon>
        <taxon>Haloferacaceae</taxon>
        <taxon>Halorubrum</taxon>
    </lineage>
</organism>
<dbReference type="Proteomes" id="UP000222824">
    <property type="component" value="Unassembled WGS sequence"/>
</dbReference>
<protein>
    <submittedName>
        <fullName evidence="1">Uncharacterized protein</fullName>
    </submittedName>
</protein>
<keyword evidence="2" id="KW-1185">Reference proteome</keyword>
<dbReference type="AlphaFoldDB" id="A0A2G1WHJ7"/>
<name>A0A2G1WHJ7_9EURY</name>
<dbReference type="InterPro" id="IPR027417">
    <property type="entry name" value="P-loop_NTPase"/>
</dbReference>
<evidence type="ECO:0000313" key="2">
    <source>
        <dbReference type="Proteomes" id="UP000222824"/>
    </source>
</evidence>